<keyword evidence="6 10" id="KW-1133">Transmembrane helix</keyword>
<evidence type="ECO:0000313" key="14">
    <source>
        <dbReference type="RefSeq" id="NP_001314879.1"/>
    </source>
</evidence>
<feature type="transmembrane region" description="Helical" evidence="10">
    <location>
        <begin position="12"/>
        <end position="28"/>
    </location>
</feature>
<dbReference type="OrthoDB" id="8185860at2759"/>
<dbReference type="GO" id="GO:0007165">
    <property type="term" value="P:signal transduction"/>
    <property type="evidence" value="ECO:0007669"/>
    <property type="project" value="UniProtKB-KW"/>
</dbReference>
<keyword evidence="3 10" id="KW-0716">Sensory transduction</keyword>
<comment type="similarity">
    <text evidence="10">Belongs to the insect chemoreceptor superfamily. Heteromeric odorant receptor channel (TC 1.A.69) family.</text>
</comment>
<evidence type="ECO:0000256" key="2">
    <source>
        <dbReference type="ARBA" id="ARBA00022475"/>
    </source>
</evidence>
<evidence type="ECO:0000256" key="4">
    <source>
        <dbReference type="ARBA" id="ARBA00022692"/>
    </source>
</evidence>
<accession>A0A7M6UQA3</accession>
<accession>A0A8U0WQZ7</accession>
<dbReference type="Proteomes" id="UP000005203">
    <property type="component" value="Linkage group LG2"/>
</dbReference>
<dbReference type="PANTHER" id="PTHR21137:SF35">
    <property type="entry name" value="ODORANT RECEPTOR 19A-RELATED"/>
    <property type="match status" value="1"/>
</dbReference>
<dbReference type="EnsemblMetazoa" id="NM_001327950">
    <property type="protein sequence ID" value="NP_001314879"/>
    <property type="gene ID" value="LOC100578724"/>
</dbReference>
<feature type="transmembrane region" description="Helical" evidence="10">
    <location>
        <begin position="127"/>
        <end position="150"/>
    </location>
</feature>
<evidence type="ECO:0000256" key="10">
    <source>
        <dbReference type="RuleBase" id="RU351113"/>
    </source>
</evidence>
<feature type="transmembrane region" description="Helical" evidence="10">
    <location>
        <begin position="67"/>
        <end position="92"/>
    </location>
</feature>
<evidence type="ECO:0000313" key="13">
    <source>
        <dbReference type="Proteomes" id="UP000005203"/>
    </source>
</evidence>
<sequence>MLKQLTPEKVIYITWVSVALTLCWPLPANNGKIQVFMFKALQIISIINAFILLLPLLYSVYLHFDDVIIVSKCVAVSIGLTQVITQTIICFAKYDSLQHVIEEMIICIKAAQQYEEKIFHKYIEKCYTFYACSITCMYLTATAFIIGPAFSPASFPIDAEYPFQINYTSVKIIIYLQQTLVGFQCAAHVCLSIFGALLLWFTAARFECLAVELQKITNIGMLIACVKKQLRIRRYAKKVVISFRFIILYAIAVSTFVLILDGIIMIMKVSLIVKVQFITLSLTMLTEIYIYAWPADYMKDMSTNVSKSVYNITWYKQTLRMQKDVLNILVYQQPIIFSVNCILPELSLRYYCSYLSNAFSIFTAIRVMIEDDP</sequence>
<keyword evidence="8 10" id="KW-0675">Receptor</keyword>
<keyword evidence="7 10" id="KW-0472">Membrane</keyword>
<dbReference type="KEGG" id="ame:100578724"/>
<organism evidence="11">
    <name type="scientific">Apis mellifera</name>
    <name type="common">Honeybee</name>
    <dbReference type="NCBI Taxonomy" id="7460"/>
    <lineage>
        <taxon>Eukaryota</taxon>
        <taxon>Metazoa</taxon>
        <taxon>Ecdysozoa</taxon>
        <taxon>Arthropoda</taxon>
        <taxon>Hexapoda</taxon>
        <taxon>Insecta</taxon>
        <taxon>Pterygota</taxon>
        <taxon>Neoptera</taxon>
        <taxon>Endopterygota</taxon>
        <taxon>Hymenoptera</taxon>
        <taxon>Apocrita</taxon>
        <taxon>Aculeata</taxon>
        <taxon>Apoidea</taxon>
        <taxon>Anthophila</taxon>
        <taxon>Apidae</taxon>
        <taxon>Apis</taxon>
    </lineage>
</organism>
<evidence type="ECO:0000256" key="5">
    <source>
        <dbReference type="ARBA" id="ARBA00022725"/>
    </source>
</evidence>
<dbReference type="GO" id="GO:0005886">
    <property type="term" value="C:plasma membrane"/>
    <property type="evidence" value="ECO:0007669"/>
    <property type="project" value="UniProtKB-SubCell"/>
</dbReference>
<evidence type="ECO:0000256" key="9">
    <source>
        <dbReference type="ARBA" id="ARBA00023224"/>
    </source>
</evidence>
<keyword evidence="2" id="KW-1003">Cell membrane</keyword>
<dbReference type="InterPro" id="IPR004117">
    <property type="entry name" value="7tm6_olfct_rcpt"/>
</dbReference>
<dbReference type="GO" id="GO:0005549">
    <property type="term" value="F:odorant binding"/>
    <property type="evidence" value="ECO:0007669"/>
    <property type="project" value="InterPro"/>
</dbReference>
<evidence type="ECO:0000313" key="11">
    <source>
        <dbReference type="EMBL" id="AHJ37465.1"/>
    </source>
</evidence>
<evidence type="ECO:0000256" key="8">
    <source>
        <dbReference type="ARBA" id="ARBA00023170"/>
    </source>
</evidence>
<keyword evidence="9 10" id="KW-0807">Transducer</keyword>
<keyword evidence="13" id="KW-1185">Reference proteome</keyword>
<feature type="transmembrane region" description="Helical" evidence="10">
    <location>
        <begin position="241"/>
        <end position="265"/>
    </location>
</feature>
<dbReference type="SMR" id="A0A7M6UQA3"/>
<proteinExistence type="evidence at transcript level"/>
<accession>W6GEU6</accession>
<reference evidence="12" key="3">
    <citation type="submission" date="2021-01" db="UniProtKB">
        <authorList>
            <consortium name="EnsemblMetazoa"/>
        </authorList>
    </citation>
    <scope>IDENTIFICATION</scope>
    <source>
        <strain evidence="12">DH4</strain>
    </source>
</reference>
<feature type="transmembrane region" description="Helical" evidence="10">
    <location>
        <begin position="271"/>
        <end position="292"/>
    </location>
</feature>
<dbReference type="RefSeq" id="NP_001314879.1">
    <property type="nucleotide sequence ID" value="NM_001327950.1"/>
</dbReference>
<evidence type="ECO:0000256" key="6">
    <source>
        <dbReference type="ARBA" id="ARBA00022989"/>
    </source>
</evidence>
<keyword evidence="4 10" id="KW-0812">Transmembrane</keyword>
<name>A0A7M6UQA3_APIME</name>
<reference evidence="14" key="2">
    <citation type="journal article" date="2014" name="BMC Genomics">
        <title>Finding the missing honey bee genes: lessons learned from a genome upgrade.</title>
        <authorList>
            <consortium name="HGSC production teams"/>
            <consortium name="Honey Bee Genome Sequencing Consortium"/>
            <person name="Elsik C.G."/>
            <person name="Worley K.C."/>
            <person name="Bennett A.K."/>
            <person name="Beye M."/>
            <person name="Camara F."/>
            <person name="Childers C.P."/>
            <person name="de Graaf D.C."/>
            <person name="Debyser G."/>
            <person name="Deng J."/>
            <person name="Devreese B."/>
            <person name="Elhaik E."/>
            <person name="Evans J.D."/>
            <person name="Foster L.J."/>
            <person name="Graur D."/>
            <person name="Guigo R."/>
            <person name="Hoff K.J."/>
            <person name="Holder M.E."/>
            <person name="Hudson M.E."/>
            <person name="Hunt G.J."/>
            <person name="Jiang H."/>
            <person name="Joshi V."/>
            <person name="Khetani R.S."/>
            <person name="Kosarev P."/>
            <person name="Kovar C.L."/>
            <person name="Ma J."/>
            <person name="Maleszka R."/>
            <person name="Moritz R.F."/>
            <person name="Munoz-Torres M.C."/>
            <person name="Murphy T.D."/>
            <person name="Muzny D.M."/>
            <person name="Newsham I.F."/>
            <person name="Reese J.T."/>
            <person name="Robertson H.M."/>
            <person name="Robinson G.E."/>
            <person name="Rueppell O."/>
            <person name="Solovyev V."/>
            <person name="Stanke M."/>
            <person name="Stolle E."/>
            <person name="Tsuruda J.M."/>
            <person name="Vaerenbergh M.V."/>
            <person name="Waterhouse R.M."/>
            <person name="Weaver D.B."/>
            <person name="Whitfield C.W."/>
            <person name="Wu Y."/>
            <person name="Zdobnov E.M."/>
            <person name="Zhang L."/>
            <person name="Zhu D."/>
            <person name="Gibbs R.A."/>
        </authorList>
    </citation>
    <scope>NUCLEOTIDE SEQUENCE</scope>
</reference>
<dbReference type="PANTHER" id="PTHR21137">
    <property type="entry name" value="ODORANT RECEPTOR"/>
    <property type="match status" value="1"/>
</dbReference>
<dbReference type="GeneID" id="100578724"/>
<dbReference type="EMBL" id="KF911084">
    <property type="protein sequence ID" value="AHJ37465.1"/>
    <property type="molecule type" value="mRNA"/>
</dbReference>
<gene>
    <name evidence="11 14" type="primary">Or151</name>
    <name evidence="12" type="synonym">100578724</name>
    <name evidence="14" type="synonym">LOC100578724</name>
</gene>
<protein>
    <recommendedName>
        <fullName evidence="10">Odorant receptor</fullName>
    </recommendedName>
</protein>
<dbReference type="GO" id="GO:0004984">
    <property type="term" value="F:olfactory receptor activity"/>
    <property type="evidence" value="ECO:0007669"/>
    <property type="project" value="InterPro"/>
</dbReference>
<comment type="subcellular location">
    <subcellularLocation>
        <location evidence="1 10">Cell membrane</location>
        <topology evidence="1 10">Multi-pass membrane protein</topology>
    </subcellularLocation>
</comment>
<evidence type="ECO:0000313" key="12">
    <source>
        <dbReference type="EnsemblMetazoa" id="NP_001314879"/>
    </source>
</evidence>
<dbReference type="AlphaFoldDB" id="A0A7M6UQA3"/>
<accession>A0A8B6X0A2</accession>
<evidence type="ECO:0000256" key="7">
    <source>
        <dbReference type="ARBA" id="ARBA00023136"/>
    </source>
</evidence>
<reference evidence="14" key="4">
    <citation type="submission" date="2025-04" db="UniProtKB">
        <authorList>
            <consortium name="RefSeq"/>
        </authorList>
    </citation>
    <scope>IDENTIFICATION</scope>
</reference>
<reference evidence="11" key="1">
    <citation type="submission" date="2013-11" db="EMBL/GenBank/DDBJ databases">
        <title>Odor memories regulate olfactory receptor expression in the sensory periphery.</title>
        <authorList>
            <person name="Claudianos C."/>
            <person name="Lim J."/>
            <person name="Young M."/>
            <person name="Yan S."/>
            <person name="Cristino A."/>
            <person name="Newcomb R."/>
            <person name="Gunasekaran N."/>
            <person name="Reinhard J."/>
        </authorList>
    </citation>
    <scope>NUCLEOTIDE SEQUENCE</scope>
</reference>
<dbReference type="Pfam" id="PF02949">
    <property type="entry name" value="7tm_6"/>
    <property type="match status" value="1"/>
</dbReference>
<feature type="transmembrane region" description="Helical" evidence="10">
    <location>
        <begin position="40"/>
        <end position="61"/>
    </location>
</feature>
<evidence type="ECO:0000256" key="1">
    <source>
        <dbReference type="ARBA" id="ARBA00004651"/>
    </source>
</evidence>
<keyword evidence="5 10" id="KW-0552">Olfaction</keyword>
<feature type="transmembrane region" description="Helical" evidence="10">
    <location>
        <begin position="181"/>
        <end position="201"/>
    </location>
</feature>
<evidence type="ECO:0000256" key="3">
    <source>
        <dbReference type="ARBA" id="ARBA00022606"/>
    </source>
</evidence>